<proteinExistence type="predicted"/>
<protein>
    <submittedName>
        <fullName evidence="2">Uncharacterized protein</fullName>
    </submittedName>
</protein>
<evidence type="ECO:0000256" key="1">
    <source>
        <dbReference type="SAM" id="SignalP"/>
    </source>
</evidence>
<organism evidence="2 3">
    <name type="scientific">Trifolium medium</name>
    <dbReference type="NCBI Taxonomy" id="97028"/>
    <lineage>
        <taxon>Eukaryota</taxon>
        <taxon>Viridiplantae</taxon>
        <taxon>Streptophyta</taxon>
        <taxon>Embryophyta</taxon>
        <taxon>Tracheophyta</taxon>
        <taxon>Spermatophyta</taxon>
        <taxon>Magnoliopsida</taxon>
        <taxon>eudicotyledons</taxon>
        <taxon>Gunneridae</taxon>
        <taxon>Pentapetalae</taxon>
        <taxon>rosids</taxon>
        <taxon>fabids</taxon>
        <taxon>Fabales</taxon>
        <taxon>Fabaceae</taxon>
        <taxon>Papilionoideae</taxon>
        <taxon>50 kb inversion clade</taxon>
        <taxon>NPAAA clade</taxon>
        <taxon>Hologalegina</taxon>
        <taxon>IRL clade</taxon>
        <taxon>Trifolieae</taxon>
        <taxon>Trifolium</taxon>
    </lineage>
</organism>
<name>A0A392RZ02_9FABA</name>
<sequence length="45" mass="4696">FKTATVAVAVFVFLSDNTCTDGGVSDPVVVGSANSFRLCCRIGDR</sequence>
<feature type="non-terminal residue" evidence="2">
    <location>
        <position position="1"/>
    </location>
</feature>
<dbReference type="AlphaFoldDB" id="A0A392RZ02"/>
<keyword evidence="1" id="KW-0732">Signal</keyword>
<feature type="signal peptide" evidence="1">
    <location>
        <begin position="1"/>
        <end position="22"/>
    </location>
</feature>
<reference evidence="2 3" key="1">
    <citation type="journal article" date="2018" name="Front. Plant Sci.">
        <title>Red Clover (Trifolium pratense) and Zigzag Clover (T. medium) - A Picture of Genomic Similarities and Differences.</title>
        <authorList>
            <person name="Dluhosova J."/>
            <person name="Istvanek J."/>
            <person name="Nedelnik J."/>
            <person name="Repkova J."/>
        </authorList>
    </citation>
    <scope>NUCLEOTIDE SEQUENCE [LARGE SCALE GENOMIC DNA]</scope>
    <source>
        <strain evidence="3">cv. 10/8</strain>
        <tissue evidence="2">Leaf</tissue>
    </source>
</reference>
<comment type="caution">
    <text evidence="2">The sequence shown here is derived from an EMBL/GenBank/DDBJ whole genome shotgun (WGS) entry which is preliminary data.</text>
</comment>
<keyword evidence="3" id="KW-1185">Reference proteome</keyword>
<dbReference type="EMBL" id="LXQA010284170">
    <property type="protein sequence ID" value="MCI40806.1"/>
    <property type="molecule type" value="Genomic_DNA"/>
</dbReference>
<accession>A0A392RZ02</accession>
<evidence type="ECO:0000313" key="2">
    <source>
        <dbReference type="EMBL" id="MCI40806.1"/>
    </source>
</evidence>
<dbReference type="Proteomes" id="UP000265520">
    <property type="component" value="Unassembled WGS sequence"/>
</dbReference>
<feature type="chain" id="PRO_5017401244" evidence="1">
    <location>
        <begin position="23"/>
        <end position="45"/>
    </location>
</feature>
<evidence type="ECO:0000313" key="3">
    <source>
        <dbReference type="Proteomes" id="UP000265520"/>
    </source>
</evidence>